<evidence type="ECO:0000313" key="3">
    <source>
        <dbReference type="Proteomes" id="UP000799537"/>
    </source>
</evidence>
<organism evidence="2 3">
    <name type="scientific">Zasmidium cellare ATCC 36951</name>
    <dbReference type="NCBI Taxonomy" id="1080233"/>
    <lineage>
        <taxon>Eukaryota</taxon>
        <taxon>Fungi</taxon>
        <taxon>Dikarya</taxon>
        <taxon>Ascomycota</taxon>
        <taxon>Pezizomycotina</taxon>
        <taxon>Dothideomycetes</taxon>
        <taxon>Dothideomycetidae</taxon>
        <taxon>Mycosphaerellales</taxon>
        <taxon>Mycosphaerellaceae</taxon>
        <taxon>Zasmidium</taxon>
    </lineage>
</organism>
<proteinExistence type="predicted"/>
<dbReference type="EMBL" id="ML993636">
    <property type="protein sequence ID" value="KAF2159513.1"/>
    <property type="molecule type" value="Genomic_DNA"/>
</dbReference>
<accession>A0A6A6BY40</accession>
<feature type="region of interest" description="Disordered" evidence="1">
    <location>
        <begin position="1"/>
        <end position="20"/>
    </location>
</feature>
<dbReference type="Proteomes" id="UP000799537">
    <property type="component" value="Unassembled WGS sequence"/>
</dbReference>
<gene>
    <name evidence="2" type="ORF">M409DRAFT_60729</name>
</gene>
<dbReference type="AlphaFoldDB" id="A0A6A6BY40"/>
<feature type="compositionally biased region" description="Basic and acidic residues" evidence="1">
    <location>
        <begin position="11"/>
        <end position="20"/>
    </location>
</feature>
<reference evidence="2" key="1">
    <citation type="journal article" date="2020" name="Stud. Mycol.">
        <title>101 Dothideomycetes genomes: a test case for predicting lifestyles and emergence of pathogens.</title>
        <authorList>
            <person name="Haridas S."/>
            <person name="Albert R."/>
            <person name="Binder M."/>
            <person name="Bloem J."/>
            <person name="Labutti K."/>
            <person name="Salamov A."/>
            <person name="Andreopoulos B."/>
            <person name="Baker S."/>
            <person name="Barry K."/>
            <person name="Bills G."/>
            <person name="Bluhm B."/>
            <person name="Cannon C."/>
            <person name="Castanera R."/>
            <person name="Culley D."/>
            <person name="Daum C."/>
            <person name="Ezra D."/>
            <person name="Gonzalez J."/>
            <person name="Henrissat B."/>
            <person name="Kuo A."/>
            <person name="Liang C."/>
            <person name="Lipzen A."/>
            <person name="Lutzoni F."/>
            <person name="Magnuson J."/>
            <person name="Mondo S."/>
            <person name="Nolan M."/>
            <person name="Ohm R."/>
            <person name="Pangilinan J."/>
            <person name="Park H.-J."/>
            <person name="Ramirez L."/>
            <person name="Alfaro M."/>
            <person name="Sun H."/>
            <person name="Tritt A."/>
            <person name="Yoshinaga Y."/>
            <person name="Zwiers L.-H."/>
            <person name="Turgeon B."/>
            <person name="Goodwin S."/>
            <person name="Spatafora J."/>
            <person name="Crous P."/>
            <person name="Grigoriev I."/>
        </authorList>
    </citation>
    <scope>NUCLEOTIDE SEQUENCE</scope>
    <source>
        <strain evidence="2">ATCC 36951</strain>
    </source>
</reference>
<protein>
    <submittedName>
        <fullName evidence="2">Uncharacterized protein</fullName>
    </submittedName>
</protein>
<keyword evidence="3" id="KW-1185">Reference proteome</keyword>
<dbReference type="RefSeq" id="XP_033660402.1">
    <property type="nucleotide sequence ID" value="XM_033814558.1"/>
</dbReference>
<evidence type="ECO:0000256" key="1">
    <source>
        <dbReference type="SAM" id="MobiDB-lite"/>
    </source>
</evidence>
<sequence length="314" mass="33260">MPMHRSGFEQQHNRRALDERRSLPGTLLLNSVQENQARVSPQLSKDHDIIDPGPWLRERGCCSGSVIRGKSANRTLPPQEPIEAPKVHFTNLALIGLVAPGIAAPLGVRNGDDSTVGKLPQGFNNVGWGVVTCFGSIGCGGDPLKREALSPVGDDQSLCDAIGGCDGNLETPNKRSPLVIDVDELPHLSPGEIIGIGPQVEEEKREAQFAEACVMPYGCNGDPNDAPADFPDLGRLAADEKRSPSDTVSVNPDDLVHLDPDEICGFKGCGGVVGVGPEVGEEEKRDAALYELCVMPYGCNGDPNDGPADFGLNA</sequence>
<name>A0A6A6BY40_ZASCE</name>
<dbReference type="GeneID" id="54567830"/>
<evidence type="ECO:0000313" key="2">
    <source>
        <dbReference type="EMBL" id="KAF2159513.1"/>
    </source>
</evidence>